<evidence type="ECO:0000256" key="4">
    <source>
        <dbReference type="ARBA" id="ARBA00038858"/>
    </source>
</evidence>
<dbReference type="OrthoDB" id="9803238at2"/>
<name>A0A378J319_9GAMM</name>
<organism evidence="8 10">
    <name type="scientific">Legionella gratiana</name>
    <dbReference type="NCBI Taxonomy" id="45066"/>
    <lineage>
        <taxon>Bacteria</taxon>
        <taxon>Pseudomonadati</taxon>
        <taxon>Pseudomonadota</taxon>
        <taxon>Gammaproteobacteria</taxon>
        <taxon>Legionellales</taxon>
        <taxon>Legionellaceae</taxon>
        <taxon>Legionella</taxon>
    </lineage>
</organism>
<dbReference type="Gene3D" id="3.40.50.2000">
    <property type="entry name" value="Glycogen Phosphorylase B"/>
    <property type="match status" value="2"/>
</dbReference>
<accession>A0A378J319</accession>
<proteinExistence type="inferred from homology"/>
<dbReference type="PANTHER" id="PTHR43174:SF2">
    <property type="entry name" value="UDP-N-ACETYLGLUCOSAMINE 2-EPIMERASE"/>
    <property type="match status" value="1"/>
</dbReference>
<keyword evidence="1 5" id="KW-0413">Isomerase</keyword>
<dbReference type="Proteomes" id="UP000054691">
    <property type="component" value="Unassembled WGS sequence"/>
</dbReference>
<evidence type="ECO:0000256" key="2">
    <source>
        <dbReference type="ARBA" id="ARBA00036080"/>
    </source>
</evidence>
<dbReference type="EMBL" id="LNYE01000006">
    <property type="protein sequence ID" value="KTD14632.1"/>
    <property type="molecule type" value="Genomic_DNA"/>
</dbReference>
<dbReference type="RefSeq" id="WP_058497868.1">
    <property type="nucleotide sequence ID" value="NZ_CAAAHW010000008.1"/>
</dbReference>
<dbReference type="EMBL" id="UGOB01000001">
    <property type="protein sequence ID" value="STX41658.1"/>
    <property type="molecule type" value="Genomic_DNA"/>
</dbReference>
<evidence type="ECO:0000313" key="8">
    <source>
        <dbReference type="EMBL" id="STX41658.1"/>
    </source>
</evidence>
<dbReference type="Proteomes" id="UP000254476">
    <property type="component" value="Unassembled WGS sequence"/>
</dbReference>
<sequence length="370" mass="41468">MRKKNIVCICGTRPEVIKFVSIVRALEKTDWANVILVSTGQHREMLDQKLGYFDLKPKRDLNLMQPNQQLAQLTARLIAAIDEALKKEAVDLILVQGDTSTTLAAAMVAFFNKIPLGYIESGLRSGDILHPFPEEMNRILICRLATLNFAATEKAKQNLLAEGIHADSIYVTGNTSIDILLEEAKKPITLKIPIDSGKKLIFVTTHRRENFGEPLVHICQGIRKFVDLNNTVQVVIPVHKNPNVYEVIHRILGNHPQILLTDPLDYDQQVALMKASYFIMTDSGGIQEEAPTFGKPLLVLRENTDRPEGIEEGVAQIIGTSTDSVFNAACTLLQNRALWEKMARKTMPYGDGHAAERIIEIIRNWFTISH</sequence>
<protein>
    <recommendedName>
        <fullName evidence="4">UDP-N-acetylglucosamine 2-epimerase (non-hydrolyzing)</fullName>
        <ecNumber evidence="4">5.1.3.14</ecNumber>
    </recommendedName>
</protein>
<evidence type="ECO:0000256" key="5">
    <source>
        <dbReference type="RuleBase" id="RU003513"/>
    </source>
</evidence>
<dbReference type="PANTHER" id="PTHR43174">
    <property type="entry name" value="UDP-N-ACETYLGLUCOSAMINE 2-EPIMERASE"/>
    <property type="match status" value="1"/>
</dbReference>
<feature type="domain" description="UDP-N-acetylglucosamine 2-epimerase" evidence="6">
    <location>
        <begin position="25"/>
        <end position="363"/>
    </location>
</feature>
<dbReference type="Pfam" id="PF02350">
    <property type="entry name" value="Epimerase_2"/>
    <property type="match status" value="1"/>
</dbReference>
<evidence type="ECO:0000313" key="7">
    <source>
        <dbReference type="EMBL" id="KTD14632.1"/>
    </source>
</evidence>
<evidence type="ECO:0000313" key="9">
    <source>
        <dbReference type="Proteomes" id="UP000054691"/>
    </source>
</evidence>
<reference evidence="8 10" key="2">
    <citation type="submission" date="2018-06" db="EMBL/GenBank/DDBJ databases">
        <authorList>
            <consortium name="Pathogen Informatics"/>
            <person name="Doyle S."/>
        </authorList>
    </citation>
    <scope>NUCLEOTIDE SEQUENCE [LARGE SCALE GENOMIC DNA]</scope>
    <source>
        <strain evidence="8 10">NCTC12388</strain>
    </source>
</reference>
<dbReference type="NCBIfam" id="TIGR00236">
    <property type="entry name" value="wecB"/>
    <property type="match status" value="1"/>
</dbReference>
<dbReference type="InterPro" id="IPR029767">
    <property type="entry name" value="WecB-like"/>
</dbReference>
<dbReference type="AlphaFoldDB" id="A0A378J319"/>
<keyword evidence="9" id="KW-1185">Reference proteome</keyword>
<dbReference type="InterPro" id="IPR003331">
    <property type="entry name" value="UDP_GlcNAc_Epimerase_2_dom"/>
</dbReference>
<reference evidence="7 9" key="1">
    <citation type="submission" date="2015-11" db="EMBL/GenBank/DDBJ databases">
        <title>Genomic analysis of 38 Legionella species identifies large and diverse effector repertoires.</title>
        <authorList>
            <person name="Burstein D."/>
            <person name="Amaro F."/>
            <person name="Zusman T."/>
            <person name="Lifshitz Z."/>
            <person name="Cohen O."/>
            <person name="Gilbert J.A."/>
            <person name="Pupko T."/>
            <person name="Shuman H.A."/>
            <person name="Segal G."/>
        </authorList>
    </citation>
    <scope>NUCLEOTIDE SEQUENCE [LARGE SCALE GENOMIC DNA]</scope>
    <source>
        <strain evidence="7 9">Lyon 8420412</strain>
    </source>
</reference>
<dbReference type="SUPFAM" id="SSF53756">
    <property type="entry name" value="UDP-Glycosyltransferase/glycogen phosphorylase"/>
    <property type="match status" value="1"/>
</dbReference>
<dbReference type="STRING" id="45066.Lgra_0663"/>
<evidence type="ECO:0000256" key="3">
    <source>
        <dbReference type="ARBA" id="ARBA00038209"/>
    </source>
</evidence>
<dbReference type="CDD" id="cd03786">
    <property type="entry name" value="GTB_UDP-GlcNAc_2-Epimerase"/>
    <property type="match status" value="1"/>
</dbReference>
<evidence type="ECO:0000259" key="6">
    <source>
        <dbReference type="Pfam" id="PF02350"/>
    </source>
</evidence>
<comment type="similarity">
    <text evidence="3 5">Belongs to the UDP-N-acetylglucosamine 2-epimerase family.</text>
</comment>
<dbReference type="EC" id="5.1.3.14" evidence="4"/>
<evidence type="ECO:0000256" key="1">
    <source>
        <dbReference type="ARBA" id="ARBA00023235"/>
    </source>
</evidence>
<comment type="catalytic activity">
    <reaction evidence="2">
        <text>UDP-N-acetyl-alpha-D-glucosamine = UDP-N-acetyl-alpha-D-mannosamine</text>
        <dbReference type="Rhea" id="RHEA:17213"/>
        <dbReference type="ChEBI" id="CHEBI:57705"/>
        <dbReference type="ChEBI" id="CHEBI:68623"/>
        <dbReference type="EC" id="5.1.3.14"/>
    </reaction>
</comment>
<evidence type="ECO:0000313" key="10">
    <source>
        <dbReference type="Proteomes" id="UP000254476"/>
    </source>
</evidence>
<dbReference type="GO" id="GO:0008761">
    <property type="term" value="F:UDP-N-acetylglucosamine 2-epimerase activity"/>
    <property type="evidence" value="ECO:0007669"/>
    <property type="project" value="UniProtKB-EC"/>
</dbReference>
<gene>
    <name evidence="8" type="primary">wecB_2</name>
    <name evidence="7" type="ORF">Lgra_0663</name>
    <name evidence="8" type="ORF">NCTC12388_00343</name>
</gene>